<keyword evidence="2" id="KW-1185">Reference proteome</keyword>
<dbReference type="STRING" id="151549.A0A4C2A2U6"/>
<name>A0A4C2A2U6_EUMVA</name>
<reference evidence="1 2" key="1">
    <citation type="journal article" date="2019" name="Commun. Biol.">
        <title>The bagworm genome reveals a unique fibroin gene that provides high tensile strength.</title>
        <authorList>
            <person name="Kono N."/>
            <person name="Nakamura H."/>
            <person name="Ohtoshi R."/>
            <person name="Tomita M."/>
            <person name="Numata K."/>
            <person name="Arakawa K."/>
        </authorList>
    </citation>
    <scope>NUCLEOTIDE SEQUENCE [LARGE SCALE GENOMIC DNA]</scope>
</reference>
<evidence type="ECO:0000313" key="2">
    <source>
        <dbReference type="Proteomes" id="UP000299102"/>
    </source>
</evidence>
<proteinExistence type="predicted"/>
<sequence>MQIMNAAANSHISPKAMLQTGLHVRLVYQNQVDHTEHACLSIPKLGIGIDNAAVMVGVNKGVHAKLKRELPSLVLVLCVCHSLQLAVSAVTKQFLPRNLEFIIKETYHWFSRSSSRQTAHKELYKFINDDHDPLKIVQFCQTRSARQSYGDDAVGYVHLHRNANLCTVKCKISPEDKVRSKPYSATMVVDEETV</sequence>
<gene>
    <name evidence="1" type="ORF">EVAR_97225_1</name>
</gene>
<dbReference type="OrthoDB" id="10023262at2759"/>
<dbReference type="AlphaFoldDB" id="A0A4C2A2U6"/>
<evidence type="ECO:0000313" key="1">
    <source>
        <dbReference type="EMBL" id="GBP95281.1"/>
    </source>
</evidence>
<dbReference type="PANTHER" id="PTHR37162">
    <property type="entry name" value="HAT FAMILY DIMERISATION DOMAINCONTAINING PROTEIN-RELATED"/>
    <property type="match status" value="1"/>
</dbReference>
<dbReference type="EMBL" id="BGZK01002609">
    <property type="protein sequence ID" value="GBP95281.1"/>
    <property type="molecule type" value="Genomic_DNA"/>
</dbReference>
<organism evidence="1 2">
    <name type="scientific">Eumeta variegata</name>
    <name type="common">Bagworm moth</name>
    <name type="synonym">Eumeta japonica</name>
    <dbReference type="NCBI Taxonomy" id="151549"/>
    <lineage>
        <taxon>Eukaryota</taxon>
        <taxon>Metazoa</taxon>
        <taxon>Ecdysozoa</taxon>
        <taxon>Arthropoda</taxon>
        <taxon>Hexapoda</taxon>
        <taxon>Insecta</taxon>
        <taxon>Pterygota</taxon>
        <taxon>Neoptera</taxon>
        <taxon>Endopterygota</taxon>
        <taxon>Lepidoptera</taxon>
        <taxon>Glossata</taxon>
        <taxon>Ditrysia</taxon>
        <taxon>Tineoidea</taxon>
        <taxon>Psychidae</taxon>
        <taxon>Oiketicinae</taxon>
        <taxon>Eumeta</taxon>
    </lineage>
</organism>
<evidence type="ECO:0008006" key="3">
    <source>
        <dbReference type="Google" id="ProtNLM"/>
    </source>
</evidence>
<protein>
    <recommendedName>
        <fullName evidence="3">DUF4371 domain-containing protein</fullName>
    </recommendedName>
</protein>
<accession>A0A4C2A2U6</accession>
<comment type="caution">
    <text evidence="1">The sequence shown here is derived from an EMBL/GenBank/DDBJ whole genome shotgun (WGS) entry which is preliminary data.</text>
</comment>
<dbReference type="PANTHER" id="PTHR37162:SF1">
    <property type="entry name" value="BED-TYPE DOMAIN-CONTAINING PROTEIN"/>
    <property type="match status" value="1"/>
</dbReference>
<dbReference type="Proteomes" id="UP000299102">
    <property type="component" value="Unassembled WGS sequence"/>
</dbReference>